<organism evidence="2 3">
    <name type="scientific">Burkholderia phage BgManors32</name>
    <dbReference type="NCBI Taxonomy" id="2894335"/>
    <lineage>
        <taxon>Viruses</taxon>
        <taxon>Duplodnaviria</taxon>
        <taxon>Heunggongvirae</taxon>
        <taxon>Uroviricota</taxon>
        <taxon>Caudoviricetes</taxon>
        <taxon>Bigmanorsvirus</taxon>
        <taxon>Bigmanorsvirus bgmanors32</taxon>
    </lineage>
</organism>
<accession>A0AAE9C6T6</accession>
<evidence type="ECO:0000256" key="1">
    <source>
        <dbReference type="SAM" id="Phobius"/>
    </source>
</evidence>
<dbReference type="Proteomes" id="UP000828188">
    <property type="component" value="Segment"/>
</dbReference>
<feature type="transmembrane region" description="Helical" evidence="1">
    <location>
        <begin position="91"/>
        <end position="109"/>
    </location>
</feature>
<reference evidence="2" key="1">
    <citation type="submission" date="2021-10" db="EMBL/GenBank/DDBJ databases">
        <authorList>
            <person name="Gelman D."/>
            <person name="Alkalay-Oren S."/>
            <person name="Coppenhagen-Glazer S."/>
            <person name="Hazan R."/>
        </authorList>
    </citation>
    <scope>NUCLEOTIDE SEQUENCE</scope>
</reference>
<evidence type="ECO:0000313" key="3">
    <source>
        <dbReference type="Proteomes" id="UP000828188"/>
    </source>
</evidence>
<keyword evidence="1" id="KW-0812">Transmembrane</keyword>
<dbReference type="RefSeq" id="YP_010668213.1">
    <property type="nucleotide sequence ID" value="NC_070955.1"/>
</dbReference>
<keyword evidence="1" id="KW-1133">Transmembrane helix</keyword>
<keyword evidence="1" id="KW-0472">Membrane</keyword>
<name>A0AAE9C6T6_9CAUD</name>
<protein>
    <recommendedName>
        <fullName evidence="4">Phage transmembrane protein</fullName>
    </recommendedName>
</protein>
<keyword evidence="3" id="KW-1185">Reference proteome</keyword>
<evidence type="ECO:0008006" key="4">
    <source>
        <dbReference type="Google" id="ProtNLM"/>
    </source>
</evidence>
<sequence length="127" mass="14256">MADTPSNDFVERRLRAGDQRFKQIQARIDASDEQVRAHLSEQDRKIDAIAAAVCKIETNTQSMVDTWEGGARVVRTMCRLADAWRFMIRHVALPVVGVGTVGLIVFRYVRHEPIPDWAAAVVKVLIG</sequence>
<dbReference type="EMBL" id="OK665842">
    <property type="protein sequence ID" value="UEW68611.1"/>
    <property type="molecule type" value="Genomic_DNA"/>
</dbReference>
<evidence type="ECO:0000313" key="2">
    <source>
        <dbReference type="EMBL" id="UEW68611.1"/>
    </source>
</evidence>
<dbReference type="GeneID" id="77944356"/>
<dbReference type="KEGG" id="vg:77944356"/>
<proteinExistence type="predicted"/>